<dbReference type="OrthoDB" id="409122at2759"/>
<gene>
    <name evidence="4" type="ORF">PTSG_11292</name>
</gene>
<evidence type="ECO:0000313" key="5">
    <source>
        <dbReference type="Proteomes" id="UP000007799"/>
    </source>
</evidence>
<protein>
    <recommendedName>
        <fullName evidence="3">PCI domain-containing protein</fullName>
    </recommendedName>
</protein>
<dbReference type="eggNOG" id="KOG3151">
    <property type="taxonomic scope" value="Eukaryota"/>
</dbReference>
<evidence type="ECO:0000313" key="4">
    <source>
        <dbReference type="EMBL" id="EGD81257.1"/>
    </source>
</evidence>
<dbReference type="PANTHER" id="PTHR12387">
    <property type="entry name" value="26S PROTEASOME NON-ATPASE REGULATORY SUBUNIT 8"/>
    <property type="match status" value="1"/>
</dbReference>
<dbReference type="Pfam" id="PF10075">
    <property type="entry name" value="CSN8_PSD8_EIF3K"/>
    <property type="match status" value="1"/>
</dbReference>
<dbReference type="FunCoup" id="F2USZ8">
    <property type="interactions" value="1656"/>
</dbReference>
<dbReference type="STRING" id="946362.F2USZ8"/>
<accession>F2USZ8</accession>
<dbReference type="InterPro" id="IPR000717">
    <property type="entry name" value="PCI_dom"/>
</dbReference>
<sequence>MAEKAQAVYEKLREAWRARKLDECQSLLTQMKIALTEISLFPSEDEEVKVKELVLARDSLEIGAFWAIEKEDAATFERYMKQLKVYYFDFASKMPESSFMYELLGLDLMHLLSQNRIADFHTALERLDTTLIQENTYIRHPVELEQYLMEGSYNKVHLAQESAPSQSYNLFLHKLMGTIRHEIASCCESAYDSLKLEELKSLLYTPSDAEIDTIIKAHPDWDVQGDTVHFPHMHETTTGLQTNTIIDRTLTYAKELETIV</sequence>
<dbReference type="InterPro" id="IPR033464">
    <property type="entry name" value="CSN8_PSD8_EIF3K"/>
</dbReference>
<dbReference type="GO" id="GO:0008541">
    <property type="term" value="C:proteasome regulatory particle, lid subcomplex"/>
    <property type="evidence" value="ECO:0007669"/>
    <property type="project" value="TreeGrafter"/>
</dbReference>
<name>F2USZ8_SALR5</name>
<comment type="similarity">
    <text evidence="1">Belongs to the proteasome subunit S14 family.</text>
</comment>
<dbReference type="Proteomes" id="UP000007799">
    <property type="component" value="Unassembled WGS sequence"/>
</dbReference>
<organism evidence="5">
    <name type="scientific">Salpingoeca rosetta (strain ATCC 50818 / BSB-021)</name>
    <dbReference type="NCBI Taxonomy" id="946362"/>
    <lineage>
        <taxon>Eukaryota</taxon>
        <taxon>Choanoflagellata</taxon>
        <taxon>Craspedida</taxon>
        <taxon>Salpingoecidae</taxon>
        <taxon>Salpingoeca</taxon>
    </lineage>
</organism>
<keyword evidence="2" id="KW-0647">Proteasome</keyword>
<dbReference type="AlphaFoldDB" id="F2USZ8"/>
<dbReference type="GO" id="GO:0005634">
    <property type="term" value="C:nucleus"/>
    <property type="evidence" value="ECO:0007669"/>
    <property type="project" value="TreeGrafter"/>
</dbReference>
<dbReference type="Gene3D" id="1.25.40.990">
    <property type="match status" value="1"/>
</dbReference>
<evidence type="ECO:0000259" key="3">
    <source>
        <dbReference type="PROSITE" id="PS50250"/>
    </source>
</evidence>
<dbReference type="InParanoid" id="F2USZ8"/>
<evidence type="ECO:0000256" key="1">
    <source>
        <dbReference type="ARBA" id="ARBA00009627"/>
    </source>
</evidence>
<evidence type="ECO:0000256" key="2">
    <source>
        <dbReference type="ARBA" id="ARBA00022942"/>
    </source>
</evidence>
<dbReference type="GO" id="GO:0005829">
    <property type="term" value="C:cytosol"/>
    <property type="evidence" value="ECO:0007669"/>
    <property type="project" value="TreeGrafter"/>
</dbReference>
<proteinExistence type="inferred from homology"/>
<dbReference type="PANTHER" id="PTHR12387:SF0">
    <property type="entry name" value="26S PROTEASOME NON-ATPASE REGULATORY SUBUNIT 8"/>
    <property type="match status" value="1"/>
</dbReference>
<dbReference type="RefSeq" id="XP_004987653.1">
    <property type="nucleotide sequence ID" value="XM_004987596.1"/>
</dbReference>
<dbReference type="GeneID" id="16068195"/>
<dbReference type="EMBL" id="GL832997">
    <property type="protein sequence ID" value="EGD81257.1"/>
    <property type="molecule type" value="Genomic_DNA"/>
</dbReference>
<dbReference type="GO" id="GO:0043161">
    <property type="term" value="P:proteasome-mediated ubiquitin-dependent protein catabolic process"/>
    <property type="evidence" value="ECO:0007669"/>
    <property type="project" value="TreeGrafter"/>
</dbReference>
<dbReference type="PROSITE" id="PS50250">
    <property type="entry name" value="PCI"/>
    <property type="match status" value="1"/>
</dbReference>
<dbReference type="FunFam" id="1.25.40.990:FF:000001">
    <property type="entry name" value="26S proteasome non-ATPase regulatory subunit"/>
    <property type="match status" value="1"/>
</dbReference>
<dbReference type="OMA" id="HIMDGYF"/>
<feature type="domain" description="PCI" evidence="3">
    <location>
        <begin position="74"/>
        <end position="260"/>
    </location>
</feature>
<reference evidence="4" key="1">
    <citation type="submission" date="2009-08" db="EMBL/GenBank/DDBJ databases">
        <title>Annotation of Salpingoeca rosetta.</title>
        <authorList>
            <consortium name="The Broad Institute Genome Sequencing Platform"/>
            <person name="Russ C."/>
            <person name="Cuomo C."/>
            <person name="Burger G."/>
            <person name="Gray M.W."/>
            <person name="Holland P.W.H."/>
            <person name="King N."/>
            <person name="Lang F.B.F."/>
            <person name="Roger A.J."/>
            <person name="Ruiz-Trillo I."/>
            <person name="Young S.K."/>
            <person name="Zeng Q."/>
            <person name="Gargeya S."/>
            <person name="Alvarado L."/>
            <person name="Berlin A."/>
            <person name="Chapman S.B."/>
            <person name="Chen Z."/>
            <person name="Freedman E."/>
            <person name="Gellesch M."/>
            <person name="Goldberg J."/>
            <person name="Griggs A."/>
            <person name="Gujja S."/>
            <person name="Heilman E."/>
            <person name="Heiman D."/>
            <person name="Howarth C."/>
            <person name="Mehta T."/>
            <person name="Neiman D."/>
            <person name="Pearson M."/>
            <person name="Roberts A."/>
            <person name="Saif S."/>
            <person name="Shea T."/>
            <person name="Shenoy N."/>
            <person name="Sisk P."/>
            <person name="Stolte C."/>
            <person name="Sykes S."/>
            <person name="White J."/>
            <person name="Yandava C."/>
            <person name="Haas B."/>
            <person name="Nusbaum C."/>
            <person name="Birren B."/>
        </authorList>
    </citation>
    <scope>NUCLEOTIDE SEQUENCE [LARGE SCALE GENOMIC DNA]</scope>
    <source>
        <strain evidence="4">ATCC 50818</strain>
    </source>
</reference>
<dbReference type="KEGG" id="sre:PTSG_11292"/>
<keyword evidence="5" id="KW-1185">Reference proteome</keyword>
<dbReference type="InterPro" id="IPR006746">
    <property type="entry name" value="26S_Psome_Rpn12"/>
</dbReference>